<gene>
    <name evidence="2" type="ORF">CHTY_001605</name>
</gene>
<dbReference type="RefSeq" id="WP_203552182.1">
    <property type="nucleotide sequence ID" value="NZ_JACAOD020000006.1"/>
</dbReference>
<keyword evidence="1" id="KW-0812">Transmembrane</keyword>
<sequence length="76" mass="8464">MNTLQTSAMIIISILIILSILFLSDSNDSVSFSSSSFGTNQSRKIKGEHFFLSCMLTLLTIAYFGISFYNKYHLAA</sequence>
<keyword evidence="1" id="KW-1133">Transmembrane helix</keyword>
<feature type="transmembrane region" description="Helical" evidence="1">
    <location>
        <begin position="50"/>
        <end position="69"/>
    </location>
</feature>
<feature type="transmembrane region" description="Helical" evidence="1">
    <location>
        <begin position="6"/>
        <end position="24"/>
    </location>
</feature>
<evidence type="ECO:0000313" key="3">
    <source>
        <dbReference type="Proteomes" id="UP001195571"/>
    </source>
</evidence>
<reference evidence="2" key="1">
    <citation type="submission" date="2021-04" db="EMBL/GenBank/DDBJ databases">
        <title>Genomic features of Candidatus Phytoplasma meliae isolate ChTYXIII (1SrXIII-G).</title>
        <authorList>
            <person name="Fernandez F.D."/>
            <person name="Conci L.R."/>
        </authorList>
    </citation>
    <scope>NUCLEOTIDE SEQUENCE [LARGE SCALE GENOMIC DNA]</scope>
    <source>
        <strain evidence="2">ChTYXIII-Mo</strain>
    </source>
</reference>
<evidence type="ECO:0008006" key="4">
    <source>
        <dbReference type="Google" id="ProtNLM"/>
    </source>
</evidence>
<evidence type="ECO:0000256" key="1">
    <source>
        <dbReference type="SAM" id="Phobius"/>
    </source>
</evidence>
<dbReference type="EMBL" id="JACAOD020000006">
    <property type="protein sequence ID" value="MBP5835918.1"/>
    <property type="molecule type" value="Genomic_DNA"/>
</dbReference>
<dbReference type="Proteomes" id="UP001195571">
    <property type="component" value="Unassembled WGS sequence"/>
</dbReference>
<organism evidence="2 3">
    <name type="scientific">Candidatus Phytoplasma meliae</name>
    <dbReference type="NCBI Taxonomy" id="1848402"/>
    <lineage>
        <taxon>Bacteria</taxon>
        <taxon>Bacillati</taxon>
        <taxon>Mycoplasmatota</taxon>
        <taxon>Mollicutes</taxon>
        <taxon>Acholeplasmatales</taxon>
        <taxon>Acholeplasmataceae</taxon>
        <taxon>Candidatus Phytoplasma</taxon>
        <taxon>16SrXIII (Mexican periwinkle virescence group)</taxon>
    </lineage>
</organism>
<keyword evidence="3" id="KW-1185">Reference proteome</keyword>
<keyword evidence="1" id="KW-0472">Membrane</keyword>
<evidence type="ECO:0000313" key="2">
    <source>
        <dbReference type="EMBL" id="MBP5835918.1"/>
    </source>
</evidence>
<proteinExistence type="predicted"/>
<comment type="caution">
    <text evidence="2">The sequence shown here is derived from an EMBL/GenBank/DDBJ whole genome shotgun (WGS) entry which is preliminary data.</text>
</comment>
<name>A0ABS5CY66_9MOLU</name>
<accession>A0ABS5CY66</accession>
<protein>
    <recommendedName>
        <fullName evidence="4">Protein-export membrane protein SecG</fullName>
    </recommendedName>
</protein>